<keyword evidence="2" id="KW-1185">Reference proteome</keyword>
<name>A0A1U7YKB3_NICSY</name>
<dbReference type="Proteomes" id="UP000189701">
    <property type="component" value="Unplaced"/>
</dbReference>
<reference evidence="3" key="2">
    <citation type="submission" date="2025-08" db="UniProtKB">
        <authorList>
            <consortium name="RefSeq"/>
        </authorList>
    </citation>
    <scope>IDENTIFICATION</scope>
    <source>
        <tissue evidence="3">Leaf</tissue>
    </source>
</reference>
<evidence type="ECO:0000313" key="3">
    <source>
        <dbReference type="RefSeq" id="XP_009799679.1"/>
    </source>
</evidence>
<reference evidence="2" key="1">
    <citation type="journal article" date="2013" name="Genome Biol.">
        <title>Reference genomes and transcriptomes of Nicotiana sylvestris and Nicotiana tomentosiformis.</title>
        <authorList>
            <person name="Sierro N."/>
            <person name="Battey J.N."/>
            <person name="Ouadi S."/>
            <person name="Bovet L."/>
            <person name="Goepfert S."/>
            <person name="Bakaher N."/>
            <person name="Peitsch M.C."/>
            <person name="Ivanov N.V."/>
        </authorList>
    </citation>
    <scope>NUCLEOTIDE SEQUENCE [LARGE SCALE GENOMIC DNA]</scope>
</reference>
<proteinExistence type="predicted"/>
<evidence type="ECO:0000313" key="2">
    <source>
        <dbReference type="Proteomes" id="UP000189701"/>
    </source>
</evidence>
<organism evidence="2 3">
    <name type="scientific">Nicotiana sylvestris</name>
    <name type="common">Wood tobacco</name>
    <name type="synonym">South American tobacco</name>
    <dbReference type="NCBI Taxonomy" id="4096"/>
    <lineage>
        <taxon>Eukaryota</taxon>
        <taxon>Viridiplantae</taxon>
        <taxon>Streptophyta</taxon>
        <taxon>Embryophyta</taxon>
        <taxon>Tracheophyta</taxon>
        <taxon>Spermatophyta</taxon>
        <taxon>Magnoliopsida</taxon>
        <taxon>eudicotyledons</taxon>
        <taxon>Gunneridae</taxon>
        <taxon>Pentapetalae</taxon>
        <taxon>asterids</taxon>
        <taxon>lamiids</taxon>
        <taxon>Solanales</taxon>
        <taxon>Solanaceae</taxon>
        <taxon>Nicotianoideae</taxon>
        <taxon>Nicotianeae</taxon>
        <taxon>Nicotiana</taxon>
    </lineage>
</organism>
<gene>
    <name evidence="3" type="primary">LOC104245718</name>
</gene>
<evidence type="ECO:0000256" key="1">
    <source>
        <dbReference type="SAM" id="Coils"/>
    </source>
</evidence>
<dbReference type="AlphaFoldDB" id="A0A1U7YKB3"/>
<feature type="coiled-coil region" evidence="1">
    <location>
        <begin position="206"/>
        <end position="315"/>
    </location>
</feature>
<keyword evidence="1" id="KW-0175">Coiled coil</keyword>
<protein>
    <submittedName>
        <fullName evidence="3">Uncharacterized protein LOC104245718</fullName>
    </submittedName>
</protein>
<sequence>MFFSSIDEDKDRGWMSQFVRVRTSNIIPADRMPFPEEWNMQPTVWYPTALQNLLGWIKQLDSTFSYSGCSWHDLSKTRWQAKNHGLEEGVLMVKKEPRNSEGARWSADVSQDAGHMVAEPVMVDVDLTHAEKTLEEGSDAVPELQIGHGTVLGEIRDAQNTGTTSVGASHGEEYMLGEYFVSIDMDTNLEAPVALKEVKKLYDLAFSKLQDELSCREKELEKLTSKLNKSEASSTRQEEELGVLRIGQKDALMGQLREEVAAKDAEILELKRQNGAVTSERDLLRGELTSTQKFLQNAKKEVAALSVAKAEAVKDASSHKRDAATANARAREISEKAEQKLAQAVAYARLRARR</sequence>
<dbReference type="RefSeq" id="XP_009799679.1">
    <property type="nucleotide sequence ID" value="XM_009801377.1"/>
</dbReference>
<accession>A0A1U7YKB3</accession>